<protein>
    <recommendedName>
        <fullName evidence="7">Radical SAM core domain-containing protein</fullName>
    </recommendedName>
</protein>
<evidence type="ECO:0000259" key="7">
    <source>
        <dbReference type="PROSITE" id="PS51918"/>
    </source>
</evidence>
<dbReference type="SFLD" id="SFLDS00029">
    <property type="entry name" value="Radical_SAM"/>
    <property type="match status" value="1"/>
</dbReference>
<feature type="domain" description="Radical SAM core" evidence="7">
    <location>
        <begin position="74"/>
        <end position="295"/>
    </location>
</feature>
<keyword evidence="9" id="KW-1185">Reference proteome</keyword>
<gene>
    <name evidence="8" type="ORF">ETSY2_08040</name>
</gene>
<dbReference type="GO" id="GO:0046872">
    <property type="term" value="F:metal ion binding"/>
    <property type="evidence" value="ECO:0007669"/>
    <property type="project" value="UniProtKB-KW"/>
</dbReference>
<dbReference type="AlphaFoldDB" id="W4MCR4"/>
<dbReference type="InterPro" id="IPR051198">
    <property type="entry name" value="BchE-like"/>
</dbReference>
<dbReference type="InterPro" id="IPR023404">
    <property type="entry name" value="rSAM_horseshoe"/>
</dbReference>
<dbReference type="PROSITE" id="PS01278">
    <property type="entry name" value="MTTASE_RADICAL"/>
    <property type="match status" value="1"/>
</dbReference>
<dbReference type="SFLD" id="SFLDG01123">
    <property type="entry name" value="methyltransferase_(Class_B)"/>
    <property type="match status" value="1"/>
</dbReference>
<dbReference type="PROSITE" id="PS51918">
    <property type="entry name" value="RADICAL_SAM"/>
    <property type="match status" value="1"/>
</dbReference>
<sequence>VPVLNGGPLPTQYHEEIEGNAVFYLGEAENGFMDVVDQMVAAPEMYNTRHDIDRRGQFQSLAQTPLPRWDLIDFDHYANMVIQITRGCPESCTFCNIPSLYGKITRLKEKSRIVKELDALYDAGWRGSVMAVDDNFVGNRDAIRQALKEDVIPWQKARGYPFQLFTQASVRVSDDLELLEAMYEAGFDKLFAGIESPVDESLKFMGARKNLQGETSLIDKVHTIQRYGMEVQAGFIMGLDTDPDDIAERMIAFIREAGIPVAMVGILGVLRDTPDYKRFSRMGRLIEGVKYSGDSGIFSRELSYVPVIEPEELLARHRYVVERLNSPEIFFERCRTHYQYRERRPKSYMPITSTEVKAFFRSLWRQGVKKGYRREYWKFLGHMLLQHPTDAPDGLRLAIQGHHLILTTRAALQVDEVKSFLDEALVHLKRFSQGYSETFQLNVGDSVTTLMQSIHHRFENFHDDHRTLQHNASVLLRAAQEYCDLIREEFRHQLQGPLEGFQREIEGILESYAKRGNWQATC</sequence>
<evidence type="ECO:0000313" key="9">
    <source>
        <dbReference type="Proteomes" id="UP000019140"/>
    </source>
</evidence>
<keyword evidence="6" id="KW-0411">Iron-sulfur</keyword>
<dbReference type="SUPFAM" id="SSF102114">
    <property type="entry name" value="Radical SAM enzymes"/>
    <property type="match status" value="1"/>
</dbReference>
<dbReference type="InterPro" id="IPR058240">
    <property type="entry name" value="rSAM_sf"/>
</dbReference>
<keyword evidence="4" id="KW-0479">Metal-binding</keyword>
<dbReference type="GO" id="GO:0005829">
    <property type="term" value="C:cytosol"/>
    <property type="evidence" value="ECO:0007669"/>
    <property type="project" value="TreeGrafter"/>
</dbReference>
<evidence type="ECO:0000256" key="1">
    <source>
        <dbReference type="ARBA" id="ARBA00001966"/>
    </source>
</evidence>
<dbReference type="Pfam" id="PF04055">
    <property type="entry name" value="Radical_SAM"/>
    <property type="match status" value="1"/>
</dbReference>
<reference evidence="8 9" key="1">
    <citation type="journal article" date="2014" name="Nature">
        <title>An environmental bacterial taxon with a large and distinct metabolic repertoire.</title>
        <authorList>
            <person name="Wilson M.C."/>
            <person name="Mori T."/>
            <person name="Ruckert C."/>
            <person name="Uria A.R."/>
            <person name="Helf M.J."/>
            <person name="Takada K."/>
            <person name="Gernert C."/>
            <person name="Steffens U.A."/>
            <person name="Heycke N."/>
            <person name="Schmitt S."/>
            <person name="Rinke C."/>
            <person name="Helfrich E.J."/>
            <person name="Brachmann A.O."/>
            <person name="Gurgui C."/>
            <person name="Wakimoto T."/>
            <person name="Kracht M."/>
            <person name="Crusemann M."/>
            <person name="Hentschel U."/>
            <person name="Abe I."/>
            <person name="Matsunaga S."/>
            <person name="Kalinowski J."/>
            <person name="Takeyama H."/>
            <person name="Piel J."/>
        </authorList>
    </citation>
    <scope>NUCLEOTIDE SEQUENCE [LARGE SCALE GENOMIC DNA]</scope>
    <source>
        <strain evidence="9">TSY2</strain>
    </source>
</reference>
<evidence type="ECO:0000256" key="6">
    <source>
        <dbReference type="ARBA" id="ARBA00023014"/>
    </source>
</evidence>
<dbReference type="PANTHER" id="PTHR43409:SF3">
    <property type="entry name" value="HYPOTHETICAL METHYLTRANSFERASE"/>
    <property type="match status" value="1"/>
</dbReference>
<accession>W4MCR4</accession>
<dbReference type="InterPro" id="IPR034466">
    <property type="entry name" value="Methyltransferase_Class_B"/>
</dbReference>
<evidence type="ECO:0000256" key="5">
    <source>
        <dbReference type="ARBA" id="ARBA00023004"/>
    </source>
</evidence>
<keyword evidence="2" id="KW-0004">4Fe-4S</keyword>
<dbReference type="Pfam" id="PF13282">
    <property type="entry name" value="DUF4070"/>
    <property type="match status" value="1"/>
</dbReference>
<dbReference type="InterPro" id="IPR025274">
    <property type="entry name" value="DUF4070"/>
</dbReference>
<evidence type="ECO:0000256" key="2">
    <source>
        <dbReference type="ARBA" id="ARBA00022485"/>
    </source>
</evidence>
<dbReference type="Gene3D" id="3.80.30.20">
    <property type="entry name" value="tm_1862 like domain"/>
    <property type="match status" value="1"/>
</dbReference>
<evidence type="ECO:0000256" key="4">
    <source>
        <dbReference type="ARBA" id="ARBA00022723"/>
    </source>
</evidence>
<comment type="cofactor">
    <cofactor evidence="1">
        <name>[4Fe-4S] cluster</name>
        <dbReference type="ChEBI" id="CHEBI:49883"/>
    </cofactor>
</comment>
<dbReference type="PANTHER" id="PTHR43409">
    <property type="entry name" value="ANAEROBIC MAGNESIUM-PROTOPORPHYRIN IX MONOMETHYL ESTER CYCLASE-RELATED"/>
    <property type="match status" value="1"/>
</dbReference>
<proteinExistence type="predicted"/>
<evidence type="ECO:0000256" key="3">
    <source>
        <dbReference type="ARBA" id="ARBA00022691"/>
    </source>
</evidence>
<dbReference type="EMBL" id="AZHX01000327">
    <property type="protein sequence ID" value="ETX07985.1"/>
    <property type="molecule type" value="Genomic_DNA"/>
</dbReference>
<dbReference type="InterPro" id="IPR006638">
    <property type="entry name" value="Elp3/MiaA/NifB-like_rSAM"/>
</dbReference>
<dbReference type="GO" id="GO:0051539">
    <property type="term" value="F:4 iron, 4 sulfur cluster binding"/>
    <property type="evidence" value="ECO:0007669"/>
    <property type="project" value="UniProtKB-KW"/>
</dbReference>
<organism evidence="8 9">
    <name type="scientific">Candidatus Entotheonella gemina</name>
    <dbReference type="NCBI Taxonomy" id="1429439"/>
    <lineage>
        <taxon>Bacteria</taxon>
        <taxon>Pseudomonadati</taxon>
        <taxon>Nitrospinota/Tectimicrobiota group</taxon>
        <taxon>Candidatus Tectimicrobiota</taxon>
        <taxon>Candidatus Entotheonellia</taxon>
        <taxon>Candidatus Entotheonellales</taxon>
        <taxon>Candidatus Entotheonellaceae</taxon>
        <taxon>Candidatus Entotheonella</taxon>
    </lineage>
</organism>
<dbReference type="SMART" id="SM00729">
    <property type="entry name" value="Elp3"/>
    <property type="match status" value="1"/>
</dbReference>
<feature type="non-terminal residue" evidence="8">
    <location>
        <position position="1"/>
    </location>
</feature>
<dbReference type="InterPro" id="IPR007197">
    <property type="entry name" value="rSAM"/>
</dbReference>
<evidence type="ECO:0000313" key="8">
    <source>
        <dbReference type="EMBL" id="ETX07985.1"/>
    </source>
</evidence>
<keyword evidence="3" id="KW-0949">S-adenosyl-L-methionine</keyword>
<keyword evidence="5" id="KW-0408">Iron</keyword>
<dbReference type="SFLD" id="SFLDG01082">
    <property type="entry name" value="B12-binding_domain_containing"/>
    <property type="match status" value="1"/>
</dbReference>
<comment type="caution">
    <text evidence="8">The sequence shown here is derived from an EMBL/GenBank/DDBJ whole genome shotgun (WGS) entry which is preliminary data.</text>
</comment>
<dbReference type="GO" id="GO:0003824">
    <property type="term" value="F:catalytic activity"/>
    <property type="evidence" value="ECO:0007669"/>
    <property type="project" value="InterPro"/>
</dbReference>
<dbReference type="HOGENOM" id="CLU_021572_5_0_7"/>
<dbReference type="Proteomes" id="UP000019140">
    <property type="component" value="Unassembled WGS sequence"/>
</dbReference>
<dbReference type="InterPro" id="IPR020612">
    <property type="entry name" value="Methylthiotransferase_CS"/>
</dbReference>
<name>W4MCR4_9BACT</name>